<dbReference type="EMBL" id="CP020465">
    <property type="protein sequence ID" value="ASP49696.1"/>
    <property type="molecule type" value="Genomic_DNA"/>
</dbReference>
<evidence type="ECO:0000313" key="2">
    <source>
        <dbReference type="EMBL" id="ASP49696.1"/>
    </source>
</evidence>
<accession>A0A222GCW1</accession>
<keyword evidence="1" id="KW-1133">Transmembrane helix</keyword>
<dbReference type="Proteomes" id="UP000202259">
    <property type="component" value="Chromosome"/>
</dbReference>
<organism evidence="2 3">
    <name type="scientific">Cognaticolwellia beringensis</name>
    <dbReference type="NCBI Taxonomy" id="1967665"/>
    <lineage>
        <taxon>Bacteria</taxon>
        <taxon>Pseudomonadati</taxon>
        <taxon>Pseudomonadota</taxon>
        <taxon>Gammaproteobacteria</taxon>
        <taxon>Alteromonadales</taxon>
        <taxon>Colwelliaceae</taxon>
        <taxon>Cognaticolwellia</taxon>
    </lineage>
</organism>
<sequence length="65" mass="7393">MSLEKIFMILAIILGLGSTIDLLYSLVTLNFQLAEILRCIFNIVIAVFLYIYASKKYKAKLECDS</sequence>
<reference evidence="2 3" key="1">
    <citation type="submission" date="2017-08" db="EMBL/GenBank/DDBJ databases">
        <title>Complete genome of Colwellia sp. NB097-1, a psychrophile bacterium ioslated from Bering Sea.</title>
        <authorList>
            <person name="Chen X."/>
        </authorList>
    </citation>
    <scope>NUCLEOTIDE SEQUENCE [LARGE SCALE GENOMIC DNA]</scope>
    <source>
        <strain evidence="2 3">NB097-1</strain>
    </source>
</reference>
<name>A0A222GCW1_9GAMM</name>
<protein>
    <submittedName>
        <fullName evidence="2">Uncharacterized protein</fullName>
    </submittedName>
</protein>
<evidence type="ECO:0000256" key="1">
    <source>
        <dbReference type="SAM" id="Phobius"/>
    </source>
</evidence>
<gene>
    <name evidence="2" type="ORF">B5D82_19140</name>
</gene>
<evidence type="ECO:0000313" key="3">
    <source>
        <dbReference type="Proteomes" id="UP000202259"/>
    </source>
</evidence>
<keyword evidence="3" id="KW-1185">Reference proteome</keyword>
<feature type="transmembrane region" description="Helical" evidence="1">
    <location>
        <begin position="7"/>
        <end position="27"/>
    </location>
</feature>
<feature type="transmembrane region" description="Helical" evidence="1">
    <location>
        <begin position="33"/>
        <end position="52"/>
    </location>
</feature>
<proteinExistence type="predicted"/>
<keyword evidence="1" id="KW-0812">Transmembrane</keyword>
<keyword evidence="1" id="KW-0472">Membrane</keyword>
<dbReference type="AlphaFoldDB" id="A0A222GCW1"/>
<dbReference type="KEGG" id="cber:B5D82_19140"/>